<gene>
    <name evidence="3" type="primary">LOC100375332</name>
</gene>
<keyword evidence="2" id="KW-1185">Reference proteome</keyword>
<proteinExistence type="predicted"/>
<feature type="compositionally biased region" description="Low complexity" evidence="1">
    <location>
        <begin position="80"/>
        <end position="95"/>
    </location>
</feature>
<sequence>MPDLAVLWTQWKDHRFSHTFHITFVVNSLTCKLESQTQLSGEDETKSEHRVNKRDVTTDLRWLVENLSILRGPPGPQGPPGNNGIPGIPGFPCIGSAESNNDNDNDDGPGSGDRASTNVNGTTGSVYVRWGRSTCEDTAELVYEGVMGGAHYTHTGSGSNYQCLPLNPIYDDLGSGTGRSRALMYGAEYQIFNFDTLSAANDHDAVCAVCRVRSRGTVLMVPARNECPSTEWTREYYGYLMSQQYNYQKHDFVCVDSNLEGRIGGHESLDGALLYPVEGRCGSLPCGPYIDGNELTCVVCTI</sequence>
<dbReference type="PANTHER" id="PTHR24024:SF18">
    <property type="entry name" value="SHORT-CHAIN COLLAGEN C4-LIKE"/>
    <property type="match status" value="1"/>
</dbReference>
<dbReference type="RefSeq" id="XP_002737845.1">
    <property type="nucleotide sequence ID" value="XM_002737799.1"/>
</dbReference>
<evidence type="ECO:0000256" key="1">
    <source>
        <dbReference type="SAM" id="MobiDB-lite"/>
    </source>
</evidence>
<name>A0ABM0GUV0_SACKO</name>
<feature type="region of interest" description="Disordered" evidence="1">
    <location>
        <begin position="70"/>
        <end position="122"/>
    </location>
</feature>
<reference evidence="3" key="1">
    <citation type="submission" date="2025-08" db="UniProtKB">
        <authorList>
            <consortium name="RefSeq"/>
        </authorList>
    </citation>
    <scope>IDENTIFICATION</scope>
    <source>
        <tissue evidence="3">Testes</tissue>
    </source>
</reference>
<organism evidence="2 3">
    <name type="scientific">Saccoglossus kowalevskii</name>
    <name type="common">Acorn worm</name>
    <dbReference type="NCBI Taxonomy" id="10224"/>
    <lineage>
        <taxon>Eukaryota</taxon>
        <taxon>Metazoa</taxon>
        <taxon>Hemichordata</taxon>
        <taxon>Enteropneusta</taxon>
        <taxon>Harrimaniidae</taxon>
        <taxon>Saccoglossus</taxon>
    </lineage>
</organism>
<dbReference type="Proteomes" id="UP000694865">
    <property type="component" value="Unplaced"/>
</dbReference>
<dbReference type="PANTHER" id="PTHR24024">
    <property type="entry name" value="PULMONARY SURFACTANT-ASSOCIATED PROTEIN A"/>
    <property type="match status" value="1"/>
</dbReference>
<evidence type="ECO:0000313" key="3">
    <source>
        <dbReference type="RefSeq" id="XP_002737845.1"/>
    </source>
</evidence>
<accession>A0ABM0GUV0</accession>
<dbReference type="InterPro" id="IPR051077">
    <property type="entry name" value="Ca-dependent_lectin"/>
</dbReference>
<protein>
    <submittedName>
        <fullName evidence="3">Uncharacterized protein LOC100375332</fullName>
    </submittedName>
</protein>
<dbReference type="GeneID" id="100375332"/>
<evidence type="ECO:0000313" key="2">
    <source>
        <dbReference type="Proteomes" id="UP000694865"/>
    </source>
</evidence>